<reference evidence="2" key="1">
    <citation type="submission" date="2017-02" db="UniProtKB">
        <authorList>
            <consortium name="WormBaseParasite"/>
        </authorList>
    </citation>
    <scope>IDENTIFICATION</scope>
</reference>
<dbReference type="WBParaSite" id="PTRK_0001335400.1">
    <property type="protein sequence ID" value="PTRK_0001335400.1"/>
    <property type="gene ID" value="PTRK_0001335400"/>
</dbReference>
<name>A0A0N4ZXE0_PARTI</name>
<dbReference type="AlphaFoldDB" id="A0A0N4ZXE0"/>
<accession>A0A0N4ZXE0</accession>
<proteinExistence type="predicted"/>
<protein>
    <submittedName>
        <fullName evidence="2">ULP_PROTEASE domain-containing protein</fullName>
    </submittedName>
</protein>
<keyword evidence="1" id="KW-1185">Reference proteome</keyword>
<evidence type="ECO:0000313" key="2">
    <source>
        <dbReference type="WBParaSite" id="PTRK_0001335400.1"/>
    </source>
</evidence>
<sequence length="274" mass="31728">MANSLHNKNCGIKPNPLLCAIPGLKPRKCYFLTDDVLQIHRTHQELSIQQCKAVVAFKHKLISKVPTCHNSPFPITDKEICEFKKMFYDLMARYADENLYLAYIDNCICQRGNSDCSAFHTVSELFVIYLLSNHIEDTAECGCAVGPSNAQCWNFTSFTDAQKAFVFYWLRVKNVKIPPSLLKQEKDMCYSKKLIQSVKKKIGYMFQRQYLLEELLMENMNGYHKENIWLKEDVQDHIKRIMALENKSNLIDNEKTIHSQDKGSGGNWNNEIKV</sequence>
<evidence type="ECO:0000313" key="1">
    <source>
        <dbReference type="Proteomes" id="UP000038045"/>
    </source>
</evidence>
<dbReference type="Proteomes" id="UP000038045">
    <property type="component" value="Unplaced"/>
</dbReference>
<organism evidence="1 2">
    <name type="scientific">Parastrongyloides trichosuri</name>
    <name type="common">Possum-specific nematode worm</name>
    <dbReference type="NCBI Taxonomy" id="131310"/>
    <lineage>
        <taxon>Eukaryota</taxon>
        <taxon>Metazoa</taxon>
        <taxon>Ecdysozoa</taxon>
        <taxon>Nematoda</taxon>
        <taxon>Chromadorea</taxon>
        <taxon>Rhabditida</taxon>
        <taxon>Tylenchina</taxon>
        <taxon>Panagrolaimomorpha</taxon>
        <taxon>Strongyloidoidea</taxon>
        <taxon>Strongyloididae</taxon>
        <taxon>Parastrongyloides</taxon>
    </lineage>
</organism>